<dbReference type="Gene3D" id="2.40.10.10">
    <property type="entry name" value="Trypsin-like serine proteases"/>
    <property type="match status" value="1"/>
</dbReference>
<sequence length="107" mass="11026">MVGGTAVPDGKYPFTAYVRNDAPGTLNDFACGGTLIDETHVLTAAHCARVPASQLRVTVGTTALSSGQGQVRGASAISIHPRYSSRSDAYGVEGTGFSGSSIQPRVR</sequence>
<dbReference type="SUPFAM" id="SSF50494">
    <property type="entry name" value="Trypsin-like serine proteases"/>
    <property type="match status" value="1"/>
</dbReference>
<keyword evidence="3" id="KW-1185">Reference proteome</keyword>
<reference evidence="2 3" key="1">
    <citation type="submission" date="2019-10" db="EMBL/GenBank/DDBJ databases">
        <title>Rubrobacter sp nov SCSIO 52915 isolated from a deep-sea sediment in the South China Sea.</title>
        <authorList>
            <person name="Chen R.W."/>
        </authorList>
    </citation>
    <scope>NUCLEOTIDE SEQUENCE [LARGE SCALE GENOMIC DNA]</scope>
    <source>
        <strain evidence="2 3">SCSIO 52915</strain>
    </source>
</reference>
<gene>
    <name evidence="2" type="ORF">GBA65_19045</name>
</gene>
<keyword evidence="2" id="KW-0378">Hydrolase</keyword>
<dbReference type="InterPro" id="IPR009003">
    <property type="entry name" value="Peptidase_S1_PA"/>
</dbReference>
<evidence type="ECO:0000313" key="2">
    <source>
        <dbReference type="EMBL" id="QIN80269.1"/>
    </source>
</evidence>
<dbReference type="AlphaFoldDB" id="A0A6G8Q1A6"/>
<protein>
    <submittedName>
        <fullName evidence="2">Trypsin-like serine protease</fullName>
    </submittedName>
</protein>
<organism evidence="2 3">
    <name type="scientific">Rubrobacter marinus</name>
    <dbReference type="NCBI Taxonomy" id="2653852"/>
    <lineage>
        <taxon>Bacteria</taxon>
        <taxon>Bacillati</taxon>
        <taxon>Actinomycetota</taxon>
        <taxon>Rubrobacteria</taxon>
        <taxon>Rubrobacterales</taxon>
        <taxon>Rubrobacteraceae</taxon>
        <taxon>Rubrobacter</taxon>
    </lineage>
</organism>
<dbReference type="InterPro" id="IPR018114">
    <property type="entry name" value="TRYPSIN_HIS"/>
</dbReference>
<dbReference type="GO" id="GO:0004252">
    <property type="term" value="F:serine-type endopeptidase activity"/>
    <property type="evidence" value="ECO:0007669"/>
    <property type="project" value="InterPro"/>
</dbReference>
<dbReference type="PROSITE" id="PS00134">
    <property type="entry name" value="TRYPSIN_HIS"/>
    <property type="match status" value="1"/>
</dbReference>
<dbReference type="PANTHER" id="PTHR24260">
    <property type="match status" value="1"/>
</dbReference>
<dbReference type="InterPro" id="IPR001254">
    <property type="entry name" value="Trypsin_dom"/>
</dbReference>
<name>A0A6G8Q1A6_9ACTN</name>
<dbReference type="Pfam" id="PF00089">
    <property type="entry name" value="Trypsin"/>
    <property type="match status" value="1"/>
</dbReference>
<dbReference type="PANTHER" id="PTHR24260:SF132">
    <property type="entry name" value="PEPTIDASE S1 DOMAIN-CONTAINING PROTEIN"/>
    <property type="match status" value="1"/>
</dbReference>
<dbReference type="GO" id="GO:0006508">
    <property type="term" value="P:proteolysis"/>
    <property type="evidence" value="ECO:0007669"/>
    <property type="project" value="UniProtKB-KW"/>
</dbReference>
<dbReference type="RefSeq" id="WP_166397940.1">
    <property type="nucleotide sequence ID" value="NZ_CP045121.1"/>
</dbReference>
<accession>A0A6G8Q1A6</accession>
<feature type="domain" description="Peptidase S1" evidence="1">
    <location>
        <begin position="1"/>
        <end position="107"/>
    </location>
</feature>
<keyword evidence="2" id="KW-0645">Protease</keyword>
<dbReference type="KEGG" id="rmar:GBA65_19045"/>
<evidence type="ECO:0000313" key="3">
    <source>
        <dbReference type="Proteomes" id="UP000502706"/>
    </source>
</evidence>
<dbReference type="EMBL" id="CP045121">
    <property type="protein sequence ID" value="QIN80269.1"/>
    <property type="molecule type" value="Genomic_DNA"/>
</dbReference>
<dbReference type="InterPro" id="IPR043504">
    <property type="entry name" value="Peptidase_S1_PA_chymotrypsin"/>
</dbReference>
<dbReference type="PROSITE" id="PS50240">
    <property type="entry name" value="TRYPSIN_DOM"/>
    <property type="match status" value="1"/>
</dbReference>
<dbReference type="Proteomes" id="UP000502706">
    <property type="component" value="Chromosome"/>
</dbReference>
<evidence type="ECO:0000259" key="1">
    <source>
        <dbReference type="PROSITE" id="PS50240"/>
    </source>
</evidence>
<dbReference type="InterPro" id="IPR051333">
    <property type="entry name" value="CLIP_Serine_Protease"/>
</dbReference>
<proteinExistence type="predicted"/>